<protein>
    <recommendedName>
        <fullName evidence="3">DUF2441 domain-containing protein</fullName>
    </recommendedName>
</protein>
<sequence length="229" mass="26536">MEQIRNIIYYHIAKGNNLYSHLWRVGNELEFSPGTTNYYYKSLIDCLNGLQKDCNEKLAILKALSDDEKLERNFSRDLAPINIEDHYLFSNISDCLLSVSKKAIFFNDKYTQVLKETILEKERITNYPLYPSRKSALWVCAKDDLAEWDESFCGSARDVYKVELTGTIFHTDGGLIDSVNFIAPMTFDNLAQKYWAATENFQREECLFEGKVKILAKYESVNELLNSDK</sequence>
<dbReference type="EMBL" id="PPSL01000002">
    <property type="protein sequence ID" value="PQJ11631.1"/>
    <property type="molecule type" value="Genomic_DNA"/>
</dbReference>
<comment type="caution">
    <text evidence="1">The sequence shown here is derived from an EMBL/GenBank/DDBJ whole genome shotgun (WGS) entry which is preliminary data.</text>
</comment>
<dbReference type="Pfam" id="PF10386">
    <property type="entry name" value="DUF2441"/>
    <property type="match status" value="1"/>
</dbReference>
<dbReference type="RefSeq" id="WP_105038511.1">
    <property type="nucleotide sequence ID" value="NZ_PPSL01000002.1"/>
</dbReference>
<proteinExistence type="predicted"/>
<organism evidence="1 2">
    <name type="scientific">Flavipsychrobacter stenotrophus</name>
    <dbReference type="NCBI Taxonomy" id="2077091"/>
    <lineage>
        <taxon>Bacteria</taxon>
        <taxon>Pseudomonadati</taxon>
        <taxon>Bacteroidota</taxon>
        <taxon>Chitinophagia</taxon>
        <taxon>Chitinophagales</taxon>
        <taxon>Chitinophagaceae</taxon>
        <taxon>Flavipsychrobacter</taxon>
    </lineage>
</organism>
<dbReference type="AlphaFoldDB" id="A0A2S7SYD1"/>
<evidence type="ECO:0000313" key="1">
    <source>
        <dbReference type="EMBL" id="PQJ11631.1"/>
    </source>
</evidence>
<gene>
    <name evidence="1" type="ORF">CJD36_007495</name>
</gene>
<keyword evidence="2" id="KW-1185">Reference proteome</keyword>
<evidence type="ECO:0008006" key="3">
    <source>
        <dbReference type="Google" id="ProtNLM"/>
    </source>
</evidence>
<dbReference type="Proteomes" id="UP000239872">
    <property type="component" value="Unassembled WGS sequence"/>
</dbReference>
<accession>A0A2S7SYD1</accession>
<name>A0A2S7SYD1_9BACT</name>
<dbReference type="SUPFAM" id="SSF56399">
    <property type="entry name" value="ADP-ribosylation"/>
    <property type="match status" value="1"/>
</dbReference>
<evidence type="ECO:0000313" key="2">
    <source>
        <dbReference type="Proteomes" id="UP000239872"/>
    </source>
</evidence>
<reference evidence="1 2" key="1">
    <citation type="submission" date="2018-01" db="EMBL/GenBank/DDBJ databases">
        <title>A novel member of the phylum Bacteroidetes isolated from glacier ice.</title>
        <authorList>
            <person name="Liu Q."/>
            <person name="Xin Y.-H."/>
        </authorList>
    </citation>
    <scope>NUCLEOTIDE SEQUENCE [LARGE SCALE GENOMIC DNA]</scope>
    <source>
        <strain evidence="1 2">RB1R16</strain>
    </source>
</reference>
<dbReference type="InterPro" id="IPR018840">
    <property type="entry name" value="DUF2441"/>
</dbReference>